<dbReference type="InParanoid" id="A0A1I5F764"/>
<dbReference type="PANTHER" id="PTHR34989:SF1">
    <property type="entry name" value="PROTEIN HDED"/>
    <property type="match status" value="1"/>
</dbReference>
<dbReference type="Pfam" id="PF03729">
    <property type="entry name" value="DUF308"/>
    <property type="match status" value="2"/>
</dbReference>
<keyword evidence="1" id="KW-0472">Membrane</keyword>
<dbReference type="GO" id="GO:0005886">
    <property type="term" value="C:plasma membrane"/>
    <property type="evidence" value="ECO:0007669"/>
    <property type="project" value="TreeGrafter"/>
</dbReference>
<dbReference type="Proteomes" id="UP000183413">
    <property type="component" value="Unassembled WGS sequence"/>
</dbReference>
<feature type="transmembrane region" description="Helical" evidence="1">
    <location>
        <begin position="52"/>
        <end position="73"/>
    </location>
</feature>
<dbReference type="AlphaFoldDB" id="A0A1I5F764"/>
<evidence type="ECO:0000313" key="3">
    <source>
        <dbReference type="Proteomes" id="UP000183413"/>
    </source>
</evidence>
<proteinExistence type="predicted"/>
<accession>A0A1I5F764</accession>
<keyword evidence="1" id="KW-0812">Transmembrane</keyword>
<protein>
    <submittedName>
        <fullName evidence="2">Uncharacterized membrane protein HdeD, DUF308 family</fullName>
    </submittedName>
</protein>
<keyword evidence="1" id="KW-1133">Transmembrane helix</keyword>
<dbReference type="EMBL" id="FOVH01000004">
    <property type="protein sequence ID" value="SFO19615.1"/>
    <property type="molecule type" value="Genomic_DNA"/>
</dbReference>
<dbReference type="OrthoDB" id="3474102at2"/>
<feature type="transmembrane region" description="Helical" evidence="1">
    <location>
        <begin position="26"/>
        <end position="46"/>
    </location>
</feature>
<dbReference type="PANTHER" id="PTHR34989">
    <property type="entry name" value="PROTEIN HDED"/>
    <property type="match status" value="1"/>
</dbReference>
<dbReference type="STRING" id="1993.SAMN04489713_104461"/>
<sequence>MASAHPSGAVGPVSPRTSGGLTRPAAGAWGAGMATGILSALLGLVIVTWPDATIGVVAFLFGLKLVILGLYRLGQAVAAGEAGGGTRVLLTLLSVLSLAVGVLVMRDPFQTVQVLALLFGLFWLVGGIVGLVAALAEPSMPGRDGAALLAGLGILAGLLLLLWPGITLTALTWLIGLWLITWGLLTAALALWIRHAGKRTASANR</sequence>
<reference evidence="2 3" key="1">
    <citation type="submission" date="2016-10" db="EMBL/GenBank/DDBJ databases">
        <authorList>
            <person name="de Groot N.N."/>
        </authorList>
    </citation>
    <scope>NUCLEOTIDE SEQUENCE [LARGE SCALE GENOMIC DNA]</scope>
    <source>
        <strain evidence="2 3">DSM 43067</strain>
    </source>
</reference>
<dbReference type="RefSeq" id="WP_075021209.1">
    <property type="nucleotide sequence ID" value="NZ_FOVH01000004.1"/>
</dbReference>
<dbReference type="InterPro" id="IPR052712">
    <property type="entry name" value="Acid_resist_chaperone_HdeD"/>
</dbReference>
<dbReference type="InterPro" id="IPR005325">
    <property type="entry name" value="DUF308_memb"/>
</dbReference>
<name>A0A1I5F764_9ACTN</name>
<organism evidence="2 3">
    <name type="scientific">Actinomadura madurae</name>
    <dbReference type="NCBI Taxonomy" id="1993"/>
    <lineage>
        <taxon>Bacteria</taxon>
        <taxon>Bacillati</taxon>
        <taxon>Actinomycetota</taxon>
        <taxon>Actinomycetes</taxon>
        <taxon>Streptosporangiales</taxon>
        <taxon>Thermomonosporaceae</taxon>
        <taxon>Actinomadura</taxon>
    </lineage>
</organism>
<feature type="transmembrane region" description="Helical" evidence="1">
    <location>
        <begin position="111"/>
        <end position="135"/>
    </location>
</feature>
<feature type="transmembrane region" description="Helical" evidence="1">
    <location>
        <begin position="172"/>
        <end position="193"/>
    </location>
</feature>
<feature type="transmembrane region" description="Helical" evidence="1">
    <location>
        <begin position="85"/>
        <end position="105"/>
    </location>
</feature>
<evidence type="ECO:0000313" key="2">
    <source>
        <dbReference type="EMBL" id="SFO19615.1"/>
    </source>
</evidence>
<gene>
    <name evidence="2" type="ORF">SAMN04489713_104461</name>
</gene>
<feature type="transmembrane region" description="Helical" evidence="1">
    <location>
        <begin position="147"/>
        <end position="166"/>
    </location>
</feature>
<evidence type="ECO:0000256" key="1">
    <source>
        <dbReference type="SAM" id="Phobius"/>
    </source>
</evidence>
<keyword evidence="3" id="KW-1185">Reference proteome</keyword>